<evidence type="ECO:0000256" key="10">
    <source>
        <dbReference type="ARBA" id="ARBA00023284"/>
    </source>
</evidence>
<dbReference type="InterPro" id="IPR012999">
    <property type="entry name" value="Pyr_OxRdtase_I_AS"/>
</dbReference>
<evidence type="ECO:0000256" key="6">
    <source>
        <dbReference type="ARBA" id="ARBA00022827"/>
    </source>
</evidence>
<proteinExistence type="inferred from homology"/>
<evidence type="ECO:0000256" key="4">
    <source>
        <dbReference type="ARBA" id="ARBA00022630"/>
    </source>
</evidence>
<comment type="caution">
    <text evidence="15">The sequence shown here is derived from an EMBL/GenBank/DDBJ whole genome shotgun (WGS) entry which is preliminary data.</text>
</comment>
<dbReference type="PRINTS" id="PR00368">
    <property type="entry name" value="FADPNR"/>
</dbReference>
<dbReference type="InterPro" id="IPR003016">
    <property type="entry name" value="2-oxoA_DH_lipoyl-BS"/>
</dbReference>
<keyword evidence="16" id="KW-1185">Reference proteome</keyword>
<dbReference type="InterPro" id="IPR023753">
    <property type="entry name" value="FAD/NAD-binding_dom"/>
</dbReference>
<dbReference type="InterPro" id="IPR006258">
    <property type="entry name" value="Lipoamide_DH"/>
</dbReference>
<dbReference type="Pfam" id="PF07992">
    <property type="entry name" value="Pyr_redox_2"/>
    <property type="match status" value="1"/>
</dbReference>
<comment type="cofactor">
    <cofactor evidence="12">
        <name>FAD</name>
        <dbReference type="ChEBI" id="CHEBI:57692"/>
    </cofactor>
    <text evidence="12">Binds 1 FAD per subunit.</text>
</comment>
<dbReference type="InterPro" id="IPR050151">
    <property type="entry name" value="Class-I_Pyr_Nuc-Dis_Oxidored"/>
</dbReference>
<name>A0AAP2G191_9GAMM</name>
<dbReference type="Gene3D" id="3.50.50.60">
    <property type="entry name" value="FAD/NAD(P)-binding domain"/>
    <property type="match status" value="2"/>
</dbReference>
<keyword evidence="7 12" id="KW-0560">Oxidoreductase</keyword>
<dbReference type="Proteomes" id="UP000675747">
    <property type="component" value="Unassembled WGS sequence"/>
</dbReference>
<dbReference type="Pfam" id="PF00364">
    <property type="entry name" value="Biotin_lipoyl"/>
    <property type="match status" value="1"/>
</dbReference>
<dbReference type="GO" id="GO:0006103">
    <property type="term" value="P:2-oxoglutarate metabolic process"/>
    <property type="evidence" value="ECO:0007669"/>
    <property type="project" value="TreeGrafter"/>
</dbReference>
<comment type="catalytic activity">
    <reaction evidence="11 12">
        <text>N(6)-[(R)-dihydrolipoyl]-L-lysyl-[protein] + NAD(+) = N(6)-[(R)-lipoyl]-L-lysyl-[protein] + NADH + H(+)</text>
        <dbReference type="Rhea" id="RHEA:15045"/>
        <dbReference type="Rhea" id="RHEA-COMP:10474"/>
        <dbReference type="Rhea" id="RHEA-COMP:10475"/>
        <dbReference type="ChEBI" id="CHEBI:15378"/>
        <dbReference type="ChEBI" id="CHEBI:57540"/>
        <dbReference type="ChEBI" id="CHEBI:57945"/>
        <dbReference type="ChEBI" id="CHEBI:83099"/>
        <dbReference type="ChEBI" id="CHEBI:83100"/>
        <dbReference type="EC" id="1.8.1.4"/>
    </reaction>
</comment>
<evidence type="ECO:0000256" key="2">
    <source>
        <dbReference type="ARBA" id="ARBA00007532"/>
    </source>
</evidence>
<dbReference type="PROSITE" id="PS00189">
    <property type="entry name" value="LIPOYL"/>
    <property type="match status" value="1"/>
</dbReference>
<keyword evidence="6 12" id="KW-0274">FAD</keyword>
<keyword evidence="4 12" id="KW-0285">Flavoprotein</keyword>
<dbReference type="SUPFAM" id="SSF51905">
    <property type="entry name" value="FAD/NAD(P)-binding domain"/>
    <property type="match status" value="1"/>
</dbReference>
<feature type="region of interest" description="Disordered" evidence="13">
    <location>
        <begin position="85"/>
        <end position="127"/>
    </location>
</feature>
<gene>
    <name evidence="15" type="primary">lpdA</name>
    <name evidence="15" type="ORF">KB893_012730</name>
</gene>
<dbReference type="SUPFAM" id="SSF51230">
    <property type="entry name" value="Single hybrid motif"/>
    <property type="match status" value="1"/>
</dbReference>
<accession>A0AAP2G191</accession>
<dbReference type="AlphaFoldDB" id="A0AAP2G191"/>
<feature type="compositionally biased region" description="Low complexity" evidence="13">
    <location>
        <begin position="114"/>
        <end position="127"/>
    </location>
</feature>
<evidence type="ECO:0000256" key="13">
    <source>
        <dbReference type="SAM" id="MobiDB-lite"/>
    </source>
</evidence>
<evidence type="ECO:0000256" key="8">
    <source>
        <dbReference type="ARBA" id="ARBA00023027"/>
    </source>
</evidence>
<dbReference type="PANTHER" id="PTHR22912:SF160">
    <property type="entry name" value="DIHYDROLIPOYL DEHYDROGENASE"/>
    <property type="match status" value="1"/>
</dbReference>
<dbReference type="InterPro" id="IPR036188">
    <property type="entry name" value="FAD/NAD-bd_sf"/>
</dbReference>
<protein>
    <recommendedName>
        <fullName evidence="3 12">Dihydrolipoyl dehydrogenase</fullName>
        <ecNumber evidence="3 12">1.8.1.4</ecNumber>
    </recommendedName>
</protein>
<dbReference type="EMBL" id="JAGQFT020000008">
    <property type="protein sequence ID" value="MBS7457996.1"/>
    <property type="molecule type" value="Genomic_DNA"/>
</dbReference>
<evidence type="ECO:0000313" key="16">
    <source>
        <dbReference type="Proteomes" id="UP000675747"/>
    </source>
</evidence>
<evidence type="ECO:0000313" key="15">
    <source>
        <dbReference type="EMBL" id="MBS7457996.1"/>
    </source>
</evidence>
<dbReference type="NCBIfam" id="TIGR01350">
    <property type="entry name" value="lipoamide_DH"/>
    <property type="match status" value="1"/>
</dbReference>
<dbReference type="Gene3D" id="3.30.390.30">
    <property type="match status" value="1"/>
</dbReference>
<dbReference type="FunFam" id="3.30.390.30:FF:000001">
    <property type="entry name" value="Dihydrolipoyl dehydrogenase"/>
    <property type="match status" value="1"/>
</dbReference>
<dbReference type="InterPro" id="IPR011053">
    <property type="entry name" value="Single_hybrid_motif"/>
</dbReference>
<evidence type="ECO:0000259" key="14">
    <source>
        <dbReference type="PROSITE" id="PS50968"/>
    </source>
</evidence>
<comment type="similarity">
    <text evidence="2 12">Belongs to the class-I pyridine nucleotide-disulfide oxidoreductase family.</text>
</comment>
<dbReference type="InterPro" id="IPR016156">
    <property type="entry name" value="FAD/NAD-linked_Rdtase_dimer_sf"/>
</dbReference>
<comment type="miscellaneous">
    <text evidence="12">The active site is a redox-active disulfide bond.</text>
</comment>
<dbReference type="RefSeq" id="WP_213173767.1">
    <property type="nucleotide sequence ID" value="NZ_JAGQFT020000008.1"/>
</dbReference>
<keyword evidence="8 12" id="KW-0520">NAD</keyword>
<evidence type="ECO:0000256" key="5">
    <source>
        <dbReference type="ARBA" id="ARBA00022823"/>
    </source>
</evidence>
<feature type="compositionally biased region" description="Pro residues" evidence="13">
    <location>
        <begin position="102"/>
        <end position="113"/>
    </location>
</feature>
<dbReference type="InterPro" id="IPR004099">
    <property type="entry name" value="Pyr_nucl-diS_OxRdtase_dimer"/>
</dbReference>
<organism evidence="15 16">
    <name type="scientific">Coralloluteibacterium stylophorae</name>
    <dbReference type="NCBI Taxonomy" id="1776034"/>
    <lineage>
        <taxon>Bacteria</taxon>
        <taxon>Pseudomonadati</taxon>
        <taxon>Pseudomonadota</taxon>
        <taxon>Gammaproteobacteria</taxon>
        <taxon>Lysobacterales</taxon>
        <taxon>Lysobacteraceae</taxon>
        <taxon>Coralloluteibacterium</taxon>
    </lineage>
</organism>
<dbReference type="Pfam" id="PF02852">
    <property type="entry name" value="Pyr_redox_dim"/>
    <property type="match status" value="1"/>
</dbReference>
<keyword evidence="9" id="KW-1015">Disulfide bond</keyword>
<keyword evidence="5" id="KW-0450">Lipoyl</keyword>
<dbReference type="InterPro" id="IPR000089">
    <property type="entry name" value="Biotin_lipoyl"/>
</dbReference>
<dbReference type="GO" id="GO:0004148">
    <property type="term" value="F:dihydrolipoyl dehydrogenase (NADH) activity"/>
    <property type="evidence" value="ECO:0007669"/>
    <property type="project" value="UniProtKB-EC"/>
</dbReference>
<evidence type="ECO:0000256" key="12">
    <source>
        <dbReference type="RuleBase" id="RU003692"/>
    </source>
</evidence>
<dbReference type="GO" id="GO:0050660">
    <property type="term" value="F:flavin adenine dinucleotide binding"/>
    <property type="evidence" value="ECO:0007669"/>
    <property type="project" value="InterPro"/>
</dbReference>
<comment type="cofactor">
    <cofactor evidence="1">
        <name>(R)-lipoate</name>
        <dbReference type="ChEBI" id="CHEBI:83088"/>
    </cofactor>
</comment>
<dbReference type="FunFam" id="2.40.50.100:FF:000009">
    <property type="entry name" value="Acetyltransferase component of pyruvate dehydrogenase complex"/>
    <property type="match status" value="1"/>
</dbReference>
<keyword evidence="10 12" id="KW-0676">Redox-active center</keyword>
<evidence type="ECO:0000256" key="9">
    <source>
        <dbReference type="ARBA" id="ARBA00023157"/>
    </source>
</evidence>
<dbReference type="PRINTS" id="PR00411">
    <property type="entry name" value="PNDRDTASEI"/>
</dbReference>
<dbReference type="PANTHER" id="PTHR22912">
    <property type="entry name" value="DISULFIDE OXIDOREDUCTASE"/>
    <property type="match status" value="1"/>
</dbReference>
<sequence length="601" mass="62159">MASTQEIKVPDIGDFDKVPVIEVLVAVGDSVAKDQGLVTLESDKATMEVPSSAAGVIKEIKVKVGDEVGEGAVIAIVEAEGADAPAVGGAQGSESPRAEPGGSPPVSPSPAAPKEPARSAPRAAQASGRKADVECGIVVLGSGPGGYTAAFRAADLGLDTVLVERYETLGGVCLNVGCIPSKALLHAAEVIDAAAHAKDFGVSFGAPKIELDALRAYKEKVVGQLTKGLSGMAKQRKVRVVTGTGAFVSPHEIEVTAADGGRTLVKFEQAIIAAGSQALKLPGFPWDDPRVMDSTDALELAEVPAKLLVVGGGIIGLEMATVYRGLGAEVTVVEMADQIMPGADRDLVKPLADRLKKQGITVHLETRAARVEPQKKGLKVEFEGANAPEAGVYDRILVAVGRAPNGGKVGAGEAGVEVTERGFVPVDRQMRTNVPHIFAIGDLVGNPMLAHKATHEARLAAEVAAGEKREWVARVIPSVAYTDPEIAWAGVTETEARAKGLKVGVGKFPWAASGRAIGLGRTEGFTKLVFDEATHRILGAGIVGVHAGDLIAELALAIEMGAEAGDIAATIHPHPTLSESVAMASEVYEGTITDLYIPKKK</sequence>
<evidence type="ECO:0000256" key="11">
    <source>
        <dbReference type="ARBA" id="ARBA00049187"/>
    </source>
</evidence>
<dbReference type="CDD" id="cd06849">
    <property type="entry name" value="lipoyl_domain"/>
    <property type="match status" value="1"/>
</dbReference>
<dbReference type="PROSITE" id="PS50968">
    <property type="entry name" value="BIOTINYL_LIPOYL"/>
    <property type="match status" value="1"/>
</dbReference>
<reference evidence="15 16" key="1">
    <citation type="journal article" date="2021" name="Microbiol. Resour. Announc.">
        <title>Draft Genome Sequence of Coralloluteibacterium stylophorae LMG 29479T.</title>
        <authorList>
            <person name="Karlyshev A.V."/>
            <person name="Kudryashova E.B."/>
            <person name="Ariskina E.V."/>
            <person name="Conroy A.P."/>
            <person name="Abidueva E.Y."/>
        </authorList>
    </citation>
    <scope>NUCLEOTIDE SEQUENCE [LARGE SCALE GENOMIC DNA]</scope>
    <source>
        <strain evidence="15 16">LMG 29479</strain>
    </source>
</reference>
<dbReference type="EC" id="1.8.1.4" evidence="3 12"/>
<evidence type="ECO:0000256" key="1">
    <source>
        <dbReference type="ARBA" id="ARBA00001938"/>
    </source>
</evidence>
<evidence type="ECO:0000256" key="7">
    <source>
        <dbReference type="ARBA" id="ARBA00023002"/>
    </source>
</evidence>
<dbReference type="PROSITE" id="PS00076">
    <property type="entry name" value="PYRIDINE_REDOX_1"/>
    <property type="match status" value="1"/>
</dbReference>
<dbReference type="Gene3D" id="2.40.50.100">
    <property type="match status" value="1"/>
</dbReference>
<evidence type="ECO:0000256" key="3">
    <source>
        <dbReference type="ARBA" id="ARBA00012608"/>
    </source>
</evidence>
<feature type="domain" description="Lipoyl-binding" evidence="14">
    <location>
        <begin position="4"/>
        <end position="78"/>
    </location>
</feature>
<dbReference type="SUPFAM" id="SSF55424">
    <property type="entry name" value="FAD/NAD-linked reductases, dimerisation (C-terminal) domain"/>
    <property type="match status" value="1"/>
</dbReference>